<dbReference type="OMA" id="IDGPFKY"/>
<dbReference type="Proteomes" id="UP000014500">
    <property type="component" value="Unassembled WGS sequence"/>
</dbReference>
<dbReference type="PANTHER" id="PTHR12901:SF10">
    <property type="entry name" value="COENZYME Q-BINDING PROTEIN COQ10, MITOCHONDRIAL"/>
    <property type="match status" value="1"/>
</dbReference>
<comment type="similarity">
    <text evidence="1">Belongs to the COQ10 family.</text>
</comment>
<dbReference type="PANTHER" id="PTHR12901">
    <property type="entry name" value="SPERM PROTEIN HOMOLOG"/>
    <property type="match status" value="1"/>
</dbReference>
<dbReference type="Gene3D" id="3.30.530.20">
    <property type="match status" value="1"/>
</dbReference>
<organism evidence="5 6">
    <name type="scientific">Strigamia maritima</name>
    <name type="common">European centipede</name>
    <name type="synonym">Geophilus maritimus</name>
    <dbReference type="NCBI Taxonomy" id="126957"/>
    <lineage>
        <taxon>Eukaryota</taxon>
        <taxon>Metazoa</taxon>
        <taxon>Ecdysozoa</taxon>
        <taxon>Arthropoda</taxon>
        <taxon>Myriapoda</taxon>
        <taxon>Chilopoda</taxon>
        <taxon>Pleurostigmophora</taxon>
        <taxon>Geophilomorpha</taxon>
        <taxon>Linotaeniidae</taxon>
        <taxon>Strigamia</taxon>
    </lineage>
</organism>
<dbReference type="CDD" id="cd07813">
    <property type="entry name" value="COQ10p_like"/>
    <property type="match status" value="1"/>
</dbReference>
<dbReference type="InterPro" id="IPR005031">
    <property type="entry name" value="COQ10_START"/>
</dbReference>
<dbReference type="GO" id="GO:0048039">
    <property type="term" value="F:ubiquinone binding"/>
    <property type="evidence" value="ECO:0007669"/>
    <property type="project" value="InterPro"/>
</dbReference>
<dbReference type="Pfam" id="PF03364">
    <property type="entry name" value="Polyketide_cyc"/>
    <property type="match status" value="1"/>
</dbReference>
<evidence type="ECO:0000256" key="1">
    <source>
        <dbReference type="ARBA" id="ARBA00006885"/>
    </source>
</evidence>
<dbReference type="GO" id="GO:0045333">
    <property type="term" value="P:cellular respiration"/>
    <property type="evidence" value="ECO:0007669"/>
    <property type="project" value="InterPro"/>
</dbReference>
<evidence type="ECO:0000313" key="5">
    <source>
        <dbReference type="EnsemblMetazoa" id="SMAR005250-PA"/>
    </source>
</evidence>
<dbReference type="STRING" id="126957.T1IVP9"/>
<evidence type="ECO:0000313" key="6">
    <source>
        <dbReference type="Proteomes" id="UP000014500"/>
    </source>
</evidence>
<feature type="domain" description="Coenzyme Q-binding protein COQ10 START" evidence="4">
    <location>
        <begin position="79"/>
        <end position="206"/>
    </location>
</feature>
<protein>
    <recommendedName>
        <fullName evidence="4">Coenzyme Q-binding protein COQ10 START domain-containing protein</fullName>
    </recommendedName>
</protein>
<reference evidence="5" key="2">
    <citation type="submission" date="2015-02" db="UniProtKB">
        <authorList>
            <consortium name="EnsemblMetazoa"/>
        </authorList>
    </citation>
    <scope>IDENTIFICATION</scope>
</reference>
<reference evidence="6" key="1">
    <citation type="submission" date="2011-05" db="EMBL/GenBank/DDBJ databases">
        <authorList>
            <person name="Richards S.R."/>
            <person name="Qu J."/>
            <person name="Jiang H."/>
            <person name="Jhangiani S.N."/>
            <person name="Agravi P."/>
            <person name="Goodspeed R."/>
            <person name="Gross S."/>
            <person name="Mandapat C."/>
            <person name="Jackson L."/>
            <person name="Mathew T."/>
            <person name="Pu L."/>
            <person name="Thornton R."/>
            <person name="Saada N."/>
            <person name="Wilczek-Boney K.B."/>
            <person name="Lee S."/>
            <person name="Kovar C."/>
            <person name="Wu Y."/>
            <person name="Scherer S.E."/>
            <person name="Worley K.C."/>
            <person name="Muzny D.M."/>
            <person name="Gibbs R."/>
        </authorList>
    </citation>
    <scope>NUCLEOTIDE SEQUENCE</scope>
    <source>
        <strain evidence="6">Brora</strain>
    </source>
</reference>
<keyword evidence="6" id="KW-1185">Reference proteome</keyword>
<evidence type="ECO:0000256" key="3">
    <source>
        <dbReference type="ARBA" id="ARBA00024947"/>
    </source>
</evidence>
<name>T1IVP9_STRMM</name>
<dbReference type="InterPro" id="IPR044996">
    <property type="entry name" value="COQ10-like"/>
</dbReference>
<accession>T1IVP9</accession>
<comment type="subunit">
    <text evidence="2">Interacts with coenzyme Q.</text>
</comment>
<dbReference type="AlphaFoldDB" id="T1IVP9"/>
<comment type="function">
    <text evidence="3">Required for the function of coenzyme Q in the respiratory chain. May serve as a chaperone or may be involved in the transport of Q6 from its site of synthesis to the catalytic sites of the respiratory complexes.</text>
</comment>
<dbReference type="InterPro" id="IPR023393">
    <property type="entry name" value="START-like_dom_sf"/>
</dbReference>
<evidence type="ECO:0000259" key="4">
    <source>
        <dbReference type="Pfam" id="PF03364"/>
    </source>
</evidence>
<dbReference type="HOGENOM" id="CLU_079653_2_0_1"/>
<dbReference type="GO" id="GO:0005739">
    <property type="term" value="C:mitochondrion"/>
    <property type="evidence" value="ECO:0007669"/>
    <property type="project" value="TreeGrafter"/>
</dbReference>
<dbReference type="EnsemblMetazoa" id="SMAR005250-RA">
    <property type="protein sequence ID" value="SMAR005250-PA"/>
    <property type="gene ID" value="SMAR005250"/>
</dbReference>
<dbReference type="PhylomeDB" id="T1IVP9"/>
<proteinExistence type="inferred from homology"/>
<dbReference type="eggNOG" id="KOG3177">
    <property type="taxonomic scope" value="Eukaryota"/>
</dbReference>
<sequence length="229" mass="26538">MAQSRRILQLSPLILRRLGRKNELSKIRYANPISSIDDNTINYYPNVQVQQTRNLFNLPNPLSNVVTKKKEYSERRILGYSMEQMYDVVSKVENYHRFVPWCTGSTVTKRQSGYLEADMVIGFSPLVEKYTSAVTLIRPNLVKAECTKGRMFNHLSTIWKFGPGIPSNLDSCTLDFNISFEFRSVLHSQLSHVFFDEVVRQMVNAFLKEANARYGKESIKNQRPQIFNL</sequence>
<dbReference type="SUPFAM" id="SSF55961">
    <property type="entry name" value="Bet v1-like"/>
    <property type="match status" value="1"/>
</dbReference>
<evidence type="ECO:0000256" key="2">
    <source>
        <dbReference type="ARBA" id="ARBA00011814"/>
    </source>
</evidence>
<dbReference type="EMBL" id="JH431589">
    <property type="status" value="NOT_ANNOTATED_CDS"/>
    <property type="molecule type" value="Genomic_DNA"/>
</dbReference>